<feature type="domain" description="Polymerase nucleotidyl transferase" evidence="1">
    <location>
        <begin position="11"/>
        <end position="103"/>
    </location>
</feature>
<dbReference type="InterPro" id="IPR002934">
    <property type="entry name" value="Polymerase_NTP_transf_dom"/>
</dbReference>
<dbReference type="GO" id="GO:0016779">
    <property type="term" value="F:nucleotidyltransferase activity"/>
    <property type="evidence" value="ECO:0007669"/>
    <property type="project" value="InterPro"/>
</dbReference>
<dbReference type="SUPFAM" id="SSF81301">
    <property type="entry name" value="Nucleotidyltransferase"/>
    <property type="match status" value="1"/>
</dbReference>
<dbReference type="RefSeq" id="WP_073069051.1">
    <property type="nucleotide sequence ID" value="NZ_MPPI01000001.1"/>
</dbReference>
<dbReference type="PANTHER" id="PTHR37030:SF1">
    <property type="entry name" value="NUCLEOTIDYLTRANSFERASE"/>
    <property type="match status" value="1"/>
</dbReference>
<name>A0A2T1DNF0_9CYAN</name>
<dbReference type="AlphaFoldDB" id="A0A2T1DNF0"/>
<dbReference type="Proteomes" id="UP000238634">
    <property type="component" value="Unassembled WGS sequence"/>
</dbReference>
<dbReference type="OrthoDB" id="464383at2"/>
<dbReference type="EMBL" id="PVWG01000001">
    <property type="protein sequence ID" value="PSB22030.1"/>
    <property type="molecule type" value="Genomic_DNA"/>
</dbReference>
<dbReference type="STRING" id="1920490.GCA_001895925_00755"/>
<organism evidence="2 3">
    <name type="scientific">Phormidesmis priestleyi ULC007</name>
    <dbReference type="NCBI Taxonomy" id="1920490"/>
    <lineage>
        <taxon>Bacteria</taxon>
        <taxon>Bacillati</taxon>
        <taxon>Cyanobacteriota</taxon>
        <taxon>Cyanophyceae</taxon>
        <taxon>Leptolyngbyales</taxon>
        <taxon>Leptolyngbyaceae</taxon>
        <taxon>Phormidesmis</taxon>
    </lineage>
</organism>
<gene>
    <name evidence="2" type="ORF">C7B65_01030</name>
</gene>
<comment type="caution">
    <text evidence="2">The sequence shown here is derived from an EMBL/GenBank/DDBJ whole genome shotgun (WGS) entry which is preliminary data.</text>
</comment>
<evidence type="ECO:0000313" key="3">
    <source>
        <dbReference type="Proteomes" id="UP000238634"/>
    </source>
</evidence>
<reference evidence="2 3" key="2">
    <citation type="submission" date="2018-03" db="EMBL/GenBank/DDBJ databases">
        <title>The ancient ancestry and fast evolution of plastids.</title>
        <authorList>
            <person name="Moore K.R."/>
            <person name="Magnabosco C."/>
            <person name="Momper L."/>
            <person name="Gold D.A."/>
            <person name="Bosak T."/>
            <person name="Fournier G.P."/>
        </authorList>
    </citation>
    <scope>NUCLEOTIDE SEQUENCE [LARGE SCALE GENOMIC DNA]</scope>
    <source>
        <strain evidence="2 3">ULC007</strain>
    </source>
</reference>
<reference evidence="2 3" key="1">
    <citation type="submission" date="2018-02" db="EMBL/GenBank/DDBJ databases">
        <authorList>
            <person name="Cohen D.B."/>
            <person name="Kent A.D."/>
        </authorList>
    </citation>
    <scope>NUCLEOTIDE SEQUENCE [LARGE SCALE GENOMIC DNA]</scope>
    <source>
        <strain evidence="2 3">ULC007</strain>
    </source>
</reference>
<proteinExistence type="predicted"/>
<protein>
    <submittedName>
        <fullName evidence="2">Nucleotidyltransferase domain-containing protein</fullName>
    </submittedName>
</protein>
<keyword evidence="2" id="KW-0808">Transferase</keyword>
<sequence>MKHLSAELLKAIVERLVQGLQPEKVILFGSHAYGEPNDDSDIDILVIVPDSDEPRHQRASQAYSSLWGLTAPTEILVLTRREVEKSATVATSLVSQALERGRVLYE</sequence>
<accession>A0A2T1DNF0</accession>
<dbReference type="InterPro" id="IPR043519">
    <property type="entry name" value="NT_sf"/>
</dbReference>
<evidence type="ECO:0000313" key="2">
    <source>
        <dbReference type="EMBL" id="PSB22030.1"/>
    </source>
</evidence>
<evidence type="ECO:0000259" key="1">
    <source>
        <dbReference type="Pfam" id="PF01909"/>
    </source>
</evidence>
<dbReference type="Gene3D" id="3.30.460.10">
    <property type="entry name" value="Beta Polymerase, domain 2"/>
    <property type="match status" value="1"/>
</dbReference>
<dbReference type="PANTHER" id="PTHR37030">
    <property type="entry name" value="NUCLEOTIDYLTRANSFERASE"/>
    <property type="match status" value="1"/>
</dbReference>
<keyword evidence="3" id="KW-1185">Reference proteome</keyword>
<dbReference type="CDD" id="cd05403">
    <property type="entry name" value="NT_KNTase_like"/>
    <property type="match status" value="1"/>
</dbReference>
<dbReference type="Pfam" id="PF01909">
    <property type="entry name" value="NTP_transf_2"/>
    <property type="match status" value="1"/>
</dbReference>